<dbReference type="AlphaFoldDB" id="A0A1I5GAS5"/>
<dbReference type="STRING" id="1527.SAMN04489757_11860"/>
<dbReference type="Proteomes" id="UP000198806">
    <property type="component" value="Unassembled WGS sequence"/>
</dbReference>
<reference evidence="4 5" key="1">
    <citation type="submission" date="2016-10" db="EMBL/GenBank/DDBJ databases">
        <authorList>
            <person name="de Groot N.N."/>
        </authorList>
    </citation>
    <scope>NUCLEOTIDE SEQUENCE [LARGE SCALE GENOMIC DNA]</scope>
    <source>
        <strain evidence="4 5">DSM 1283</strain>
    </source>
</reference>
<proteinExistence type="predicted"/>
<dbReference type="InterPro" id="IPR050239">
    <property type="entry name" value="Sigma-70_RNA_pol_init_factors"/>
</dbReference>
<dbReference type="GO" id="GO:0003677">
    <property type="term" value="F:DNA binding"/>
    <property type="evidence" value="ECO:0007669"/>
    <property type="project" value="InterPro"/>
</dbReference>
<dbReference type="Gene3D" id="1.20.120.1810">
    <property type="match status" value="1"/>
</dbReference>
<dbReference type="InterPro" id="IPR013325">
    <property type="entry name" value="RNA_pol_sigma_r2"/>
</dbReference>
<keyword evidence="5" id="KW-1185">Reference proteome</keyword>
<dbReference type="Pfam" id="PF04542">
    <property type="entry name" value="Sigma70_r2"/>
    <property type="match status" value="1"/>
</dbReference>
<evidence type="ECO:0000313" key="5">
    <source>
        <dbReference type="Proteomes" id="UP000198806"/>
    </source>
</evidence>
<gene>
    <name evidence="4" type="ORF">SAMN04489757_11860</name>
</gene>
<dbReference type="GO" id="GO:0006352">
    <property type="term" value="P:DNA-templated transcription initiation"/>
    <property type="evidence" value="ECO:0007669"/>
    <property type="project" value="InterPro"/>
</dbReference>
<feature type="compositionally biased region" description="Polar residues" evidence="1">
    <location>
        <begin position="89"/>
        <end position="99"/>
    </location>
</feature>
<dbReference type="SUPFAM" id="SSF88659">
    <property type="entry name" value="Sigma3 and sigma4 domains of RNA polymerase sigma factors"/>
    <property type="match status" value="1"/>
</dbReference>
<dbReference type="Gene3D" id="1.10.10.10">
    <property type="entry name" value="Winged helix-like DNA-binding domain superfamily/Winged helix DNA-binding domain"/>
    <property type="match status" value="1"/>
</dbReference>
<accession>A0A1I5GAS5</accession>
<evidence type="ECO:0000256" key="1">
    <source>
        <dbReference type="SAM" id="MobiDB-lite"/>
    </source>
</evidence>
<feature type="domain" description="RNA polymerase sigma-70 region 3" evidence="2">
    <location>
        <begin position="226"/>
        <end position="278"/>
    </location>
</feature>
<dbReference type="InterPro" id="IPR013324">
    <property type="entry name" value="RNA_pol_sigma_r3/r4-like"/>
</dbReference>
<sequence length="288" mass="32885">MSDANRFHEMLSDIMEVARVQGNQLTMEDVKSLFGDMNLTEEQYDHIYAYLAANKIKIKGYVNSASLYTEAINQEKIREEHLDKEVSEQKASTTSQDKNTLQEEDSVYLKMYLEDLEGIKDCTPEEESILIEHIMKGDFPAKQRYIEGNLRNVVKIAKEYRNQGVTLEDLIQEGNIALMGALEHLQEFWKKETIGEQIAQYVRNFIEAVIKEEKESSSFGNSMVDKTNFLNSAAKELAEDLGREADIHELAGYTKLPEKEIKDILSMSGDAVKISIHHHRKDGKSEGI</sequence>
<dbReference type="SUPFAM" id="SSF88946">
    <property type="entry name" value="Sigma2 domain of RNA polymerase sigma factors"/>
    <property type="match status" value="1"/>
</dbReference>
<dbReference type="OrthoDB" id="2064505at2"/>
<dbReference type="InterPro" id="IPR007624">
    <property type="entry name" value="RNA_pol_sigma70_r3"/>
</dbReference>
<dbReference type="RefSeq" id="WP_091687021.1">
    <property type="nucleotide sequence ID" value="NZ_BAABFM010000023.1"/>
</dbReference>
<evidence type="ECO:0000259" key="3">
    <source>
        <dbReference type="Pfam" id="PF04542"/>
    </source>
</evidence>
<dbReference type="GO" id="GO:0003700">
    <property type="term" value="F:DNA-binding transcription factor activity"/>
    <property type="evidence" value="ECO:0007669"/>
    <property type="project" value="InterPro"/>
</dbReference>
<dbReference type="PANTHER" id="PTHR30603">
    <property type="entry name" value="RNA POLYMERASE SIGMA FACTOR RPO"/>
    <property type="match status" value="1"/>
</dbReference>
<dbReference type="PANTHER" id="PTHR30603:SF47">
    <property type="entry name" value="RNA POLYMERASE SIGMA FACTOR SIGD, CHLOROPLASTIC"/>
    <property type="match status" value="1"/>
</dbReference>
<evidence type="ECO:0000259" key="2">
    <source>
        <dbReference type="Pfam" id="PF04539"/>
    </source>
</evidence>
<dbReference type="InterPro" id="IPR036388">
    <property type="entry name" value="WH-like_DNA-bd_sf"/>
</dbReference>
<dbReference type="InterPro" id="IPR007627">
    <property type="entry name" value="RNA_pol_sigma70_r2"/>
</dbReference>
<evidence type="ECO:0000313" key="4">
    <source>
        <dbReference type="EMBL" id="SFO33145.1"/>
    </source>
</evidence>
<protein>
    <submittedName>
        <fullName evidence="4">Sigma-70 region 2</fullName>
    </submittedName>
</protein>
<feature type="domain" description="RNA polymerase sigma-70 region 2" evidence="3">
    <location>
        <begin position="146"/>
        <end position="186"/>
    </location>
</feature>
<dbReference type="Pfam" id="PF04539">
    <property type="entry name" value="Sigma70_r3"/>
    <property type="match status" value="1"/>
</dbReference>
<name>A0A1I5GAS5_9FIRM</name>
<organism evidence="4 5">
    <name type="scientific">Anaerocolumna aminovalerica</name>
    <dbReference type="NCBI Taxonomy" id="1527"/>
    <lineage>
        <taxon>Bacteria</taxon>
        <taxon>Bacillati</taxon>
        <taxon>Bacillota</taxon>
        <taxon>Clostridia</taxon>
        <taxon>Lachnospirales</taxon>
        <taxon>Lachnospiraceae</taxon>
        <taxon>Anaerocolumna</taxon>
    </lineage>
</organism>
<dbReference type="EMBL" id="FOWD01000018">
    <property type="protein sequence ID" value="SFO33145.1"/>
    <property type="molecule type" value="Genomic_DNA"/>
</dbReference>
<feature type="region of interest" description="Disordered" evidence="1">
    <location>
        <begin position="80"/>
        <end position="100"/>
    </location>
</feature>